<name>A0A3E0EDB1_9FLAO</name>
<keyword evidence="2" id="KW-1185">Reference proteome</keyword>
<reference evidence="1 2" key="1">
    <citation type="submission" date="2018-08" db="EMBL/GenBank/DDBJ databases">
        <title>Genomic Encyclopedia of Archaeal and Bacterial Type Strains, Phase II (KMG-II): from individual species to whole genera.</title>
        <authorList>
            <person name="Goeker M."/>
        </authorList>
    </citation>
    <scope>NUCLEOTIDE SEQUENCE [LARGE SCALE GENOMIC DNA]</scope>
    <source>
        <strain evidence="1 2">DSM 100880</strain>
    </source>
</reference>
<sequence length="178" mass="20993">MKITKHLFFIITLIHLLSCNNNKNIEVTKNESKQIKQTPKSLVKKEVLKLSETNEKLSGRYYVEKFTFFAKQGFDLTKVKPINDFILYELNFKKNGKIEFKDLTERYDCGNGVINLKNSKFSSKNNNEYLIEFNGEYASEQRFKVKAIYQLTKIEKGGYFLYLKKVIEDKREPIYGDQ</sequence>
<protein>
    <submittedName>
        <fullName evidence="1">Uncharacterized protein</fullName>
    </submittedName>
</protein>
<comment type="caution">
    <text evidence="1">The sequence shown here is derived from an EMBL/GenBank/DDBJ whole genome shotgun (WGS) entry which is preliminary data.</text>
</comment>
<dbReference type="EMBL" id="QUNI01000010">
    <property type="protein sequence ID" value="REG96231.1"/>
    <property type="molecule type" value="Genomic_DNA"/>
</dbReference>
<proteinExistence type="predicted"/>
<evidence type="ECO:0000313" key="1">
    <source>
        <dbReference type="EMBL" id="REG96231.1"/>
    </source>
</evidence>
<dbReference type="OrthoDB" id="1453569at2"/>
<dbReference type="RefSeq" id="WP_147298246.1">
    <property type="nucleotide sequence ID" value="NZ_QUNI01000010.1"/>
</dbReference>
<gene>
    <name evidence="1" type="ORF">C8P67_11052</name>
</gene>
<accession>A0A3E0EDB1</accession>
<organism evidence="1 2">
    <name type="scientific">Flavobacterium aquicola</name>
    <dbReference type="NCBI Taxonomy" id="1682742"/>
    <lineage>
        <taxon>Bacteria</taxon>
        <taxon>Pseudomonadati</taxon>
        <taxon>Bacteroidota</taxon>
        <taxon>Flavobacteriia</taxon>
        <taxon>Flavobacteriales</taxon>
        <taxon>Flavobacteriaceae</taxon>
        <taxon>Flavobacterium</taxon>
    </lineage>
</organism>
<dbReference type="Proteomes" id="UP000257136">
    <property type="component" value="Unassembled WGS sequence"/>
</dbReference>
<evidence type="ECO:0000313" key="2">
    <source>
        <dbReference type="Proteomes" id="UP000257136"/>
    </source>
</evidence>
<dbReference type="AlphaFoldDB" id="A0A3E0EDB1"/>